<keyword evidence="1" id="KW-1133">Transmembrane helix</keyword>
<keyword evidence="1" id="KW-0812">Transmembrane</keyword>
<name>J3LBC7_ORYBR</name>
<keyword evidence="1" id="KW-0472">Membrane</keyword>
<accession>J3LBC7</accession>
<dbReference type="Proteomes" id="UP000006038">
    <property type="component" value="Unassembled WGS sequence"/>
</dbReference>
<keyword evidence="3" id="KW-1185">Reference proteome</keyword>
<dbReference type="HOGENOM" id="CLU_2447166_0_0_1"/>
<feature type="transmembrane region" description="Helical" evidence="1">
    <location>
        <begin position="26"/>
        <end position="48"/>
    </location>
</feature>
<reference evidence="2" key="1">
    <citation type="submission" date="2013-04" db="UniProtKB">
        <authorList>
            <consortium name="EnsemblPlants"/>
        </authorList>
    </citation>
    <scope>IDENTIFICATION</scope>
</reference>
<evidence type="ECO:0000256" key="1">
    <source>
        <dbReference type="SAM" id="Phobius"/>
    </source>
</evidence>
<dbReference type="EnsemblPlants" id="OB02G19440.1">
    <property type="protein sequence ID" value="OB02G19440.1"/>
    <property type="gene ID" value="OB02G19440"/>
</dbReference>
<protein>
    <submittedName>
        <fullName evidence="2">Uncharacterized protein</fullName>
    </submittedName>
</protein>
<sequence>MLNLYPRPPSTASSGDGGDVDGGFRVFYGIAVVCLSIFLFCVLAASVSVWKACAYAAMAALVLSVVGFFAPKRWVRRSRSRSRSGSGSAE</sequence>
<feature type="transmembrane region" description="Helical" evidence="1">
    <location>
        <begin position="54"/>
        <end position="71"/>
    </location>
</feature>
<organism evidence="2">
    <name type="scientific">Oryza brachyantha</name>
    <name type="common">malo sina</name>
    <dbReference type="NCBI Taxonomy" id="4533"/>
    <lineage>
        <taxon>Eukaryota</taxon>
        <taxon>Viridiplantae</taxon>
        <taxon>Streptophyta</taxon>
        <taxon>Embryophyta</taxon>
        <taxon>Tracheophyta</taxon>
        <taxon>Spermatophyta</taxon>
        <taxon>Magnoliopsida</taxon>
        <taxon>Liliopsida</taxon>
        <taxon>Poales</taxon>
        <taxon>Poaceae</taxon>
        <taxon>BOP clade</taxon>
        <taxon>Oryzoideae</taxon>
        <taxon>Oryzeae</taxon>
        <taxon>Oryzinae</taxon>
        <taxon>Oryza</taxon>
    </lineage>
</organism>
<evidence type="ECO:0000313" key="2">
    <source>
        <dbReference type="EnsemblPlants" id="OB02G19440.1"/>
    </source>
</evidence>
<evidence type="ECO:0000313" key="3">
    <source>
        <dbReference type="Proteomes" id="UP000006038"/>
    </source>
</evidence>
<proteinExistence type="predicted"/>
<dbReference type="Gramene" id="OB02G19440.1">
    <property type="protein sequence ID" value="OB02G19440.1"/>
    <property type="gene ID" value="OB02G19440"/>
</dbReference>
<dbReference type="AlphaFoldDB" id="J3LBC7"/>